<name>A0A2I1GUI8_9GLOM</name>
<dbReference type="PROSITE" id="PS50114">
    <property type="entry name" value="GATA_ZN_FINGER_2"/>
    <property type="match status" value="1"/>
</dbReference>
<dbReference type="Gene3D" id="3.30.50.10">
    <property type="entry name" value="Erythroid Transcription Factor GATA-1, subunit A"/>
    <property type="match status" value="1"/>
</dbReference>
<evidence type="ECO:0000313" key="3">
    <source>
        <dbReference type="EMBL" id="PKY50311.1"/>
    </source>
</evidence>
<dbReference type="SUPFAM" id="SSF57716">
    <property type="entry name" value="Glucocorticoid receptor-like (DNA-binding domain)"/>
    <property type="match status" value="1"/>
</dbReference>
<dbReference type="InterPro" id="IPR000679">
    <property type="entry name" value="Znf_GATA"/>
</dbReference>
<organism evidence="3 4">
    <name type="scientific">Rhizophagus irregularis</name>
    <dbReference type="NCBI Taxonomy" id="588596"/>
    <lineage>
        <taxon>Eukaryota</taxon>
        <taxon>Fungi</taxon>
        <taxon>Fungi incertae sedis</taxon>
        <taxon>Mucoromycota</taxon>
        <taxon>Glomeromycotina</taxon>
        <taxon>Glomeromycetes</taxon>
        <taxon>Glomerales</taxon>
        <taxon>Glomeraceae</taxon>
        <taxon>Rhizophagus</taxon>
    </lineage>
</organism>
<dbReference type="GO" id="GO:0008270">
    <property type="term" value="F:zinc ion binding"/>
    <property type="evidence" value="ECO:0007669"/>
    <property type="project" value="UniProtKB-KW"/>
</dbReference>
<keyword evidence="1" id="KW-0479">Metal-binding</keyword>
<keyword evidence="4" id="KW-1185">Reference proteome</keyword>
<accession>A0A2I1GUI8</accession>
<feature type="domain" description="GATA-type" evidence="2">
    <location>
        <begin position="196"/>
        <end position="248"/>
    </location>
</feature>
<dbReference type="Proteomes" id="UP000234323">
    <property type="component" value="Unassembled WGS sequence"/>
</dbReference>
<comment type="caution">
    <text evidence="3">The sequence shown here is derived from an EMBL/GenBank/DDBJ whole genome shotgun (WGS) entry which is preliminary data.</text>
</comment>
<dbReference type="EMBL" id="LLXI01000855">
    <property type="protein sequence ID" value="PKY50311.1"/>
    <property type="molecule type" value="Genomic_DNA"/>
</dbReference>
<sequence>MGSMDYSSTEVFGTELTEIENKPWFSSLFYLDQCIPTTSCIMGSMDYSSTEVFGILYQVGTELTDIENKPWFSSLFYLDKYIPTTSYINLVINDEIRPTFLYFHGEVEIYKLYSVFACLLPNEYIKNSTLSIKNASGLEVGSWKIYENNIIDNYDVSCESVAQSLSSSTTPISATTLFYPSPLSEASTSPTASPDPNTALFCINCGVKETPLWRRKRMERYCNACCLYLKRNGIHRKLNGNKVLRKKRKKKSHSCAECNTNYSPIWRHFDDKIYCNKHGLAKKKRLFPTYYNKNNKHGLAKKKKTNPIIPYLSIKI</sequence>
<dbReference type="AlphaFoldDB" id="A0A2I1GUI8"/>
<dbReference type="SMART" id="SM00401">
    <property type="entry name" value="ZnF_GATA"/>
    <property type="match status" value="2"/>
</dbReference>
<dbReference type="VEuPathDB" id="FungiDB:RhiirFUN_017874"/>
<dbReference type="VEuPathDB" id="FungiDB:FUN_000478"/>
<protein>
    <recommendedName>
        <fullName evidence="2">GATA-type domain-containing protein</fullName>
    </recommendedName>
</protein>
<gene>
    <name evidence="3" type="ORF">RhiirA4_261509</name>
</gene>
<evidence type="ECO:0000313" key="4">
    <source>
        <dbReference type="Proteomes" id="UP000234323"/>
    </source>
</evidence>
<dbReference type="OrthoDB" id="515401at2759"/>
<evidence type="ECO:0000256" key="1">
    <source>
        <dbReference type="PROSITE-ProRule" id="PRU00094"/>
    </source>
</evidence>
<dbReference type="GO" id="GO:0043565">
    <property type="term" value="F:sequence-specific DNA binding"/>
    <property type="evidence" value="ECO:0007669"/>
    <property type="project" value="InterPro"/>
</dbReference>
<keyword evidence="1" id="KW-0863">Zinc-finger</keyword>
<dbReference type="InterPro" id="IPR013088">
    <property type="entry name" value="Znf_NHR/GATA"/>
</dbReference>
<keyword evidence="1" id="KW-0862">Zinc</keyword>
<dbReference type="VEuPathDB" id="FungiDB:RhiirA1_442511"/>
<proteinExistence type="predicted"/>
<reference evidence="3 4" key="1">
    <citation type="submission" date="2015-10" db="EMBL/GenBank/DDBJ databases">
        <title>Genome analyses suggest a sexual origin of heterokaryosis in a supposedly ancient asexual fungus.</title>
        <authorList>
            <person name="Ropars J."/>
            <person name="Sedzielewska K."/>
            <person name="Noel J."/>
            <person name="Charron P."/>
            <person name="Farinelli L."/>
            <person name="Marton T."/>
            <person name="Kruger M."/>
            <person name="Pelin A."/>
            <person name="Brachmann A."/>
            <person name="Corradi N."/>
        </authorList>
    </citation>
    <scope>NUCLEOTIDE SEQUENCE [LARGE SCALE GENOMIC DNA]</scope>
    <source>
        <strain evidence="3 4">A4</strain>
    </source>
</reference>
<dbReference type="Pfam" id="PF00320">
    <property type="entry name" value="GATA"/>
    <property type="match status" value="1"/>
</dbReference>
<evidence type="ECO:0000259" key="2">
    <source>
        <dbReference type="PROSITE" id="PS50114"/>
    </source>
</evidence>
<dbReference type="CDD" id="cd00202">
    <property type="entry name" value="ZnF_GATA"/>
    <property type="match status" value="1"/>
</dbReference>
<dbReference type="GO" id="GO:0006355">
    <property type="term" value="P:regulation of DNA-templated transcription"/>
    <property type="evidence" value="ECO:0007669"/>
    <property type="project" value="InterPro"/>
</dbReference>